<dbReference type="AlphaFoldDB" id="A0AAV9L9D4"/>
<name>A0AAV9L9D4_9SOLN</name>
<accession>A0AAV9L9D4</accession>
<proteinExistence type="predicted"/>
<organism evidence="1 2">
    <name type="scientific">Solanum pinnatisectum</name>
    <name type="common">tansyleaf nightshade</name>
    <dbReference type="NCBI Taxonomy" id="50273"/>
    <lineage>
        <taxon>Eukaryota</taxon>
        <taxon>Viridiplantae</taxon>
        <taxon>Streptophyta</taxon>
        <taxon>Embryophyta</taxon>
        <taxon>Tracheophyta</taxon>
        <taxon>Spermatophyta</taxon>
        <taxon>Magnoliopsida</taxon>
        <taxon>eudicotyledons</taxon>
        <taxon>Gunneridae</taxon>
        <taxon>Pentapetalae</taxon>
        <taxon>asterids</taxon>
        <taxon>lamiids</taxon>
        <taxon>Solanales</taxon>
        <taxon>Solanaceae</taxon>
        <taxon>Solanoideae</taxon>
        <taxon>Solaneae</taxon>
        <taxon>Solanum</taxon>
    </lineage>
</organism>
<protein>
    <submittedName>
        <fullName evidence="1">Uncharacterized protein</fullName>
    </submittedName>
</protein>
<reference evidence="1 2" key="1">
    <citation type="submission" date="2023-10" db="EMBL/GenBank/DDBJ databases">
        <title>Genome-Wide Identification Analysis in wild type Solanum Pinnatisectum Reveals Some Genes Defensing Phytophthora Infestans.</title>
        <authorList>
            <person name="Sun C."/>
        </authorList>
    </citation>
    <scope>NUCLEOTIDE SEQUENCE [LARGE SCALE GENOMIC DNA]</scope>
    <source>
        <strain evidence="1">LQN</strain>
        <tissue evidence="1">Leaf</tissue>
    </source>
</reference>
<dbReference type="Proteomes" id="UP001311915">
    <property type="component" value="Unassembled WGS sequence"/>
</dbReference>
<evidence type="ECO:0000313" key="2">
    <source>
        <dbReference type="Proteomes" id="UP001311915"/>
    </source>
</evidence>
<gene>
    <name evidence="1" type="ORF">R3W88_012106</name>
</gene>
<dbReference type="EMBL" id="JAWPEI010000007">
    <property type="protein sequence ID" value="KAK4721873.1"/>
    <property type="molecule type" value="Genomic_DNA"/>
</dbReference>
<keyword evidence="2" id="KW-1185">Reference proteome</keyword>
<comment type="caution">
    <text evidence="1">The sequence shown here is derived from an EMBL/GenBank/DDBJ whole genome shotgun (WGS) entry which is preliminary data.</text>
</comment>
<evidence type="ECO:0000313" key="1">
    <source>
        <dbReference type="EMBL" id="KAK4721873.1"/>
    </source>
</evidence>
<sequence length="429" mass="48245">MLSAICHVRSLLQEEMRLDSTFTDTPEISDDKTITSVLESACNDNDTEIVDTMKSQLDYQLPILDVGYKIQKHISPSVLSSASIATTELKFSRLSFSVKESTFPVKGYRHKLGMEFYCKVDYSVNRVLLFGYSKCFPLLSVDDASDVCDVSSVTTTHKVFADMSDRLYPESGSDIMIMDRIALLHKIKCLQLPFDPGVYVTHDVVIFFCDMCEDIRIVTHIEYLCVYANRAIEVVSPSALEKYIDAYDFRQYLNFRNFNLSWQLYTIVAFSYGDNNFTMLGLLEKLNTTGEVPVYLWYNSNVEINLTTDVLLSGNWLGLIVFSADQVLHILVNNQCARTVFACLGNSKRSGSNDINQRAVVNMNSGISFIHGVLNVGPQSEKWNGSVFGLVSPTGVDDCSVIVLWIILEICIQLFCGLMPLEYPITTSL</sequence>